<organism evidence="4 5">
    <name type="scientific">Aphanomyces stellatus</name>
    <dbReference type="NCBI Taxonomy" id="120398"/>
    <lineage>
        <taxon>Eukaryota</taxon>
        <taxon>Sar</taxon>
        <taxon>Stramenopiles</taxon>
        <taxon>Oomycota</taxon>
        <taxon>Saprolegniomycetes</taxon>
        <taxon>Saprolegniales</taxon>
        <taxon>Verrucalvaceae</taxon>
        <taxon>Aphanomyces</taxon>
    </lineage>
</organism>
<feature type="region of interest" description="Disordered" evidence="1">
    <location>
        <begin position="159"/>
        <end position="185"/>
    </location>
</feature>
<protein>
    <submittedName>
        <fullName evidence="4">Aste57867_14350 protein</fullName>
    </submittedName>
</protein>
<feature type="domain" description="WRKY19-like zinc finger" evidence="2">
    <location>
        <begin position="256"/>
        <end position="279"/>
    </location>
</feature>
<evidence type="ECO:0000313" key="4">
    <source>
        <dbReference type="EMBL" id="VFT91174.1"/>
    </source>
</evidence>
<accession>A0A485L1I2</accession>
<feature type="domain" description="WRKY19-like zinc finger" evidence="2">
    <location>
        <begin position="303"/>
        <end position="327"/>
    </location>
</feature>
<sequence>MQLARQHDWRGHWGKQMGQNVSDSLGLTHWVPHGWGLCLEGRSDWLTKYIKTRFELFDSVSLCKQSQKLAPPDGSRQDLAFHLPHSSIRAVAHTHISMDVATYHHHRALPSLHVQLPHHLSTPSPRTSPCFSSRAFPLEMSPVHHRLPPLHSFVRPPQMASSPMSPFQHHAPFGAQQGSPFGIQHPSPREDMHMESPRFHFPALPSLKETLRRSPNTASNKSPTKCSGSIGVKLCGVAGCEKRAKAGGVCIAHGGGIRCSKEGCTKHAVSLGFCISHGGGKRCTAEGCQNASRKFGVCWSHGGKRMCLVQGCTKGPKTGGYCWAHGGKMPKK</sequence>
<gene>
    <name evidence="4" type="primary">Aste57867_14350</name>
    <name evidence="3" type="ORF">As57867_014296</name>
    <name evidence="4" type="ORF">ASTE57867_14350</name>
</gene>
<name>A0A485L1I2_9STRA</name>
<dbReference type="EMBL" id="CAADRA010005559">
    <property type="protein sequence ID" value="VFT91174.1"/>
    <property type="molecule type" value="Genomic_DNA"/>
</dbReference>
<evidence type="ECO:0000313" key="5">
    <source>
        <dbReference type="Proteomes" id="UP000332933"/>
    </source>
</evidence>
<dbReference type="Pfam" id="PF24906">
    <property type="entry name" value="Zf_WRKY19"/>
    <property type="match status" value="3"/>
</dbReference>
<keyword evidence="5" id="KW-1185">Reference proteome</keyword>
<dbReference type="Proteomes" id="UP000332933">
    <property type="component" value="Unassembled WGS sequence"/>
</dbReference>
<dbReference type="PANTHER" id="PTHR31827:SF1">
    <property type="entry name" value="EMB|CAB89363.1"/>
    <property type="match status" value="1"/>
</dbReference>
<dbReference type="PANTHER" id="PTHR31827">
    <property type="entry name" value="EMB|CAB89363.1"/>
    <property type="match status" value="1"/>
</dbReference>
<evidence type="ECO:0000313" key="3">
    <source>
        <dbReference type="EMBL" id="KAF0694826.1"/>
    </source>
</evidence>
<evidence type="ECO:0000256" key="1">
    <source>
        <dbReference type="SAM" id="MobiDB-lite"/>
    </source>
</evidence>
<dbReference type="AlphaFoldDB" id="A0A485L1I2"/>
<reference evidence="4 5" key="1">
    <citation type="submission" date="2019-03" db="EMBL/GenBank/DDBJ databases">
        <authorList>
            <person name="Gaulin E."/>
            <person name="Dumas B."/>
        </authorList>
    </citation>
    <scope>NUCLEOTIDE SEQUENCE [LARGE SCALE GENOMIC DNA]</scope>
    <source>
        <strain evidence="4">CBS 568.67</strain>
    </source>
</reference>
<dbReference type="InterPro" id="IPR056866">
    <property type="entry name" value="Znf_WRKY19"/>
</dbReference>
<dbReference type="OrthoDB" id="63748at2759"/>
<evidence type="ECO:0000259" key="2">
    <source>
        <dbReference type="Pfam" id="PF24906"/>
    </source>
</evidence>
<feature type="domain" description="WRKY19-like zinc finger" evidence="2">
    <location>
        <begin position="233"/>
        <end position="255"/>
    </location>
</feature>
<proteinExistence type="predicted"/>
<dbReference type="EMBL" id="VJMH01005538">
    <property type="protein sequence ID" value="KAF0694826.1"/>
    <property type="molecule type" value="Genomic_DNA"/>
</dbReference>
<reference evidence="3" key="2">
    <citation type="submission" date="2019-06" db="EMBL/GenBank/DDBJ databases">
        <title>Genomics analysis of Aphanomyces spp. identifies a new class of oomycete effector associated with host adaptation.</title>
        <authorList>
            <person name="Gaulin E."/>
        </authorList>
    </citation>
    <scope>NUCLEOTIDE SEQUENCE</scope>
    <source>
        <strain evidence="3">CBS 578.67</strain>
    </source>
</reference>